<dbReference type="RefSeq" id="WP_324618566.1">
    <property type="nucleotide sequence ID" value="NZ_JAYKOT010000001.1"/>
</dbReference>
<organism evidence="2 3">
    <name type="scientific">Citroniella saccharovorans</name>
    <dbReference type="NCBI Taxonomy" id="2053367"/>
    <lineage>
        <taxon>Bacteria</taxon>
        <taxon>Bacillati</taxon>
        <taxon>Bacillota</taxon>
        <taxon>Tissierellia</taxon>
        <taxon>Tissierellales</taxon>
        <taxon>Peptoniphilaceae</taxon>
        <taxon>Citroniella</taxon>
    </lineage>
</organism>
<keyword evidence="1" id="KW-1133">Transmembrane helix</keyword>
<feature type="transmembrane region" description="Helical" evidence="1">
    <location>
        <begin position="74"/>
        <end position="95"/>
    </location>
</feature>
<accession>A0AAW9MNA3</accession>
<sequence>MKKILGIIQIIASLLLIGASRIWAPVCDKKLELVSGKNVNMKCFYADKLGLVLAFLIIVVSILLLMSKVEFKKFYFLNLVLACLLFLTFTNIIGVCMNPSMPCNKTALWGKIAAGVVAICSLFGLFSGKSDQLPS</sequence>
<keyword evidence="3" id="KW-1185">Reference proteome</keyword>
<feature type="transmembrane region" description="Helical" evidence="1">
    <location>
        <begin position="45"/>
        <end position="67"/>
    </location>
</feature>
<dbReference type="AlphaFoldDB" id="A0AAW9MNA3"/>
<comment type="caution">
    <text evidence="2">The sequence shown here is derived from an EMBL/GenBank/DDBJ whole genome shotgun (WGS) entry which is preliminary data.</text>
</comment>
<keyword evidence="1" id="KW-0812">Transmembrane</keyword>
<proteinExistence type="predicted"/>
<dbReference type="Proteomes" id="UP001357733">
    <property type="component" value="Unassembled WGS sequence"/>
</dbReference>
<evidence type="ECO:0000313" key="2">
    <source>
        <dbReference type="EMBL" id="MEB3428481.1"/>
    </source>
</evidence>
<evidence type="ECO:0000256" key="1">
    <source>
        <dbReference type="SAM" id="Phobius"/>
    </source>
</evidence>
<protein>
    <submittedName>
        <fullName evidence="2">DUF4418 family protein</fullName>
    </submittedName>
</protein>
<dbReference type="EMBL" id="JAYKOT010000001">
    <property type="protein sequence ID" value="MEB3428481.1"/>
    <property type="molecule type" value="Genomic_DNA"/>
</dbReference>
<keyword evidence="1" id="KW-0472">Membrane</keyword>
<evidence type="ECO:0000313" key="3">
    <source>
        <dbReference type="Proteomes" id="UP001357733"/>
    </source>
</evidence>
<dbReference type="Pfam" id="PF14387">
    <property type="entry name" value="DUF4418"/>
    <property type="match status" value="1"/>
</dbReference>
<dbReference type="InterPro" id="IPR025531">
    <property type="entry name" value="DUF4418"/>
</dbReference>
<name>A0AAW9MNA3_9FIRM</name>
<gene>
    <name evidence="2" type="ORF">VLK81_00215</name>
</gene>
<reference evidence="2 3" key="1">
    <citation type="submission" date="2024-01" db="EMBL/GenBank/DDBJ databases">
        <title>Complete genome sequence of Citroniella saccharovorans strain M6.X9, isolated from human fecal sample.</title>
        <authorList>
            <person name="Cheng G."/>
            <person name="Westerholm M."/>
            <person name="Schnurer A."/>
        </authorList>
    </citation>
    <scope>NUCLEOTIDE SEQUENCE [LARGE SCALE GENOMIC DNA]</scope>
    <source>
        <strain evidence="2 3">DSM 29873</strain>
    </source>
</reference>
<feature type="transmembrane region" description="Helical" evidence="1">
    <location>
        <begin position="107"/>
        <end position="126"/>
    </location>
</feature>